<comment type="caution">
    <text evidence="1">The sequence shown here is derived from an EMBL/GenBank/DDBJ whole genome shotgun (WGS) entry which is preliminary data.</text>
</comment>
<accession>A0ACC2DD10</accession>
<protein>
    <submittedName>
        <fullName evidence="1">Uncharacterized protein</fullName>
    </submittedName>
</protein>
<reference evidence="2" key="1">
    <citation type="journal article" date="2024" name="Proc. Natl. Acad. Sci. U.S.A.">
        <title>Extraordinary preservation of gene collinearity over three hundred million years revealed in homosporous lycophytes.</title>
        <authorList>
            <person name="Li C."/>
            <person name="Wickell D."/>
            <person name="Kuo L.Y."/>
            <person name="Chen X."/>
            <person name="Nie B."/>
            <person name="Liao X."/>
            <person name="Peng D."/>
            <person name="Ji J."/>
            <person name="Jenkins J."/>
            <person name="Williams M."/>
            <person name="Shu S."/>
            <person name="Plott C."/>
            <person name="Barry K."/>
            <person name="Rajasekar S."/>
            <person name="Grimwood J."/>
            <person name="Han X."/>
            <person name="Sun S."/>
            <person name="Hou Z."/>
            <person name="He W."/>
            <person name="Dai G."/>
            <person name="Sun C."/>
            <person name="Schmutz J."/>
            <person name="Leebens-Mack J.H."/>
            <person name="Li F.W."/>
            <person name="Wang L."/>
        </authorList>
    </citation>
    <scope>NUCLEOTIDE SEQUENCE [LARGE SCALE GENOMIC DNA]</scope>
    <source>
        <strain evidence="2">cv. PW_Plant_1</strain>
    </source>
</reference>
<organism evidence="1 2">
    <name type="scientific">Diphasiastrum complanatum</name>
    <name type="common">Issler's clubmoss</name>
    <name type="synonym">Lycopodium complanatum</name>
    <dbReference type="NCBI Taxonomy" id="34168"/>
    <lineage>
        <taxon>Eukaryota</taxon>
        <taxon>Viridiplantae</taxon>
        <taxon>Streptophyta</taxon>
        <taxon>Embryophyta</taxon>
        <taxon>Tracheophyta</taxon>
        <taxon>Lycopodiopsida</taxon>
        <taxon>Lycopodiales</taxon>
        <taxon>Lycopodiaceae</taxon>
        <taxon>Lycopodioideae</taxon>
        <taxon>Diphasiastrum</taxon>
    </lineage>
</organism>
<proteinExistence type="predicted"/>
<sequence>MADLQSSISAVVDAVEHSLHDLPASTPAAAVDHSSHVPRALGRKKSIHQVLGGGKSADVLLWREKPTSAGLLAGATAAWFLFQVAGYTVISVLSNALLFTTVILFVWANIASLLNRPPPPIPKLELSEELVSRLASVLREELNKTLAVAYDVAIGKDFRVFFKVVAVLWFFSKIGGWFSFLTLLYIGLLGAHTLPVLYERYQTEIDKYIDIAVEVAKKQYLKIDELVISKILGAPTKEKKVQ</sequence>
<evidence type="ECO:0000313" key="1">
    <source>
        <dbReference type="EMBL" id="KAJ7552020.1"/>
    </source>
</evidence>
<name>A0ACC2DD10_DIPCM</name>
<evidence type="ECO:0000313" key="2">
    <source>
        <dbReference type="Proteomes" id="UP001162992"/>
    </source>
</evidence>
<dbReference type="EMBL" id="CM055097">
    <property type="protein sequence ID" value="KAJ7552020.1"/>
    <property type="molecule type" value="Genomic_DNA"/>
</dbReference>
<keyword evidence="2" id="KW-1185">Reference proteome</keyword>
<gene>
    <name evidence="1" type="ORF">O6H91_06G038700</name>
</gene>
<dbReference type="Proteomes" id="UP001162992">
    <property type="component" value="Chromosome 6"/>
</dbReference>